<dbReference type="PANTHER" id="PTHR46775:SF1">
    <property type="entry name" value="FLOCCULATION PROTEIN (DUF1296)"/>
    <property type="match status" value="1"/>
</dbReference>
<keyword evidence="3" id="KW-1185">Reference proteome</keyword>
<protein>
    <recommendedName>
        <fullName evidence="4">GBF-interacting protein 1 N-terminal domain-containing protein</fullName>
    </recommendedName>
</protein>
<evidence type="ECO:0008006" key="4">
    <source>
        <dbReference type="Google" id="ProtNLM"/>
    </source>
</evidence>
<organism evidence="2 3">
    <name type="scientific">Escallonia rubra</name>
    <dbReference type="NCBI Taxonomy" id="112253"/>
    <lineage>
        <taxon>Eukaryota</taxon>
        <taxon>Viridiplantae</taxon>
        <taxon>Streptophyta</taxon>
        <taxon>Embryophyta</taxon>
        <taxon>Tracheophyta</taxon>
        <taxon>Spermatophyta</taxon>
        <taxon>Magnoliopsida</taxon>
        <taxon>eudicotyledons</taxon>
        <taxon>Gunneridae</taxon>
        <taxon>Pentapetalae</taxon>
        <taxon>asterids</taxon>
        <taxon>campanulids</taxon>
        <taxon>Escalloniales</taxon>
        <taxon>Escalloniaceae</taxon>
        <taxon>Escallonia</taxon>
    </lineage>
</organism>
<sequence>MTLNSRVSAVGPNKEWKPKPTSSNAAQGSGTVASEVPAVSLEASTHPDVALGVADSKETTSELESKLEEFHISDNQHVIIPNHLHVPEAERIGFCFGSFDASFGFNTSYTSGLESEKSPPPHSEISDGIEESVEEQSSSNQNEFATGDEGDYPGCVPSSSHIPEDISTEADVSSSVVPEYNESKQETALPPGGHQYSVAHTTPNYGFGLMPPMVGNQLAPFEGTDSQARDASRLPSFVVQQPFDPASYYAQFYRSGADTDGRISPFHSAGVPTKYNGNVAMLSSQVSQSSQEGGNSLISSTGGPTPLVSQATGVMQNSVAVTQQPLPVFRQPSGMHLPHYPPNYLPYGHYFSPYYVPPPAIHQFLSNGAFPQQPQAASVYQSPPVTTAKYSLSQYKPVSNTGNSTHIGVPGSYGLYGSSPAGYNPGSAATAGNSTSNEELAGAQFKESNVYIAGQQSEGSGVWVATPGRDISGLQASSFYNLPQGQVAFAPTQAGHGTFTGIYHPAQPVTAAAVHPLLQQSQTVAGAVDMVGPTGSVYQQPQAAQINWPSNY</sequence>
<evidence type="ECO:0000256" key="1">
    <source>
        <dbReference type="SAM" id="MobiDB-lite"/>
    </source>
</evidence>
<dbReference type="PANTHER" id="PTHR46775">
    <property type="entry name" value="FLOCCULATION PROTEIN (DUF1296)"/>
    <property type="match status" value="1"/>
</dbReference>
<feature type="region of interest" description="Disordered" evidence="1">
    <location>
        <begin position="1"/>
        <end position="46"/>
    </location>
</feature>
<feature type="region of interest" description="Disordered" evidence="1">
    <location>
        <begin position="110"/>
        <end position="173"/>
    </location>
</feature>
<dbReference type="Proteomes" id="UP001187471">
    <property type="component" value="Unassembled WGS sequence"/>
</dbReference>
<dbReference type="GO" id="GO:0051082">
    <property type="term" value="F:unfolded protein binding"/>
    <property type="evidence" value="ECO:0007669"/>
    <property type="project" value="TreeGrafter"/>
</dbReference>
<accession>A0AA88RJ04</accession>
<comment type="caution">
    <text evidence="2">The sequence shown here is derived from an EMBL/GenBank/DDBJ whole genome shotgun (WGS) entry which is preliminary data.</text>
</comment>
<feature type="compositionally biased region" description="Polar residues" evidence="1">
    <location>
        <begin position="20"/>
        <end position="32"/>
    </location>
</feature>
<gene>
    <name evidence="2" type="ORF">RJ640_011877</name>
</gene>
<name>A0AA88RJ04_9ASTE</name>
<dbReference type="EMBL" id="JAVXUO010001062">
    <property type="protein sequence ID" value="KAK2986439.1"/>
    <property type="molecule type" value="Genomic_DNA"/>
</dbReference>
<reference evidence="2" key="1">
    <citation type="submission" date="2022-12" db="EMBL/GenBank/DDBJ databases">
        <title>Draft genome assemblies for two species of Escallonia (Escalloniales).</title>
        <authorList>
            <person name="Chanderbali A."/>
            <person name="Dervinis C."/>
            <person name="Anghel I."/>
            <person name="Soltis D."/>
            <person name="Soltis P."/>
            <person name="Zapata F."/>
        </authorList>
    </citation>
    <scope>NUCLEOTIDE SEQUENCE</scope>
    <source>
        <strain evidence="2">UCBG92.1500</strain>
        <tissue evidence="2">Leaf</tissue>
    </source>
</reference>
<evidence type="ECO:0000313" key="3">
    <source>
        <dbReference type="Proteomes" id="UP001187471"/>
    </source>
</evidence>
<dbReference type="InterPro" id="IPR044277">
    <property type="entry name" value="GIP1"/>
</dbReference>
<proteinExistence type="predicted"/>
<dbReference type="AlphaFoldDB" id="A0AA88RJ04"/>
<evidence type="ECO:0000313" key="2">
    <source>
        <dbReference type="EMBL" id="KAK2986439.1"/>
    </source>
</evidence>